<feature type="compositionally biased region" description="Basic and acidic residues" evidence="1">
    <location>
        <begin position="591"/>
        <end position="613"/>
    </location>
</feature>
<feature type="domain" description="L-Lysine epsilon oxidase N-terminal" evidence="2">
    <location>
        <begin position="17"/>
        <end position="233"/>
    </location>
</feature>
<accession>A0A430HSA7</accession>
<gene>
    <name evidence="4" type="ORF">EJB06_04770</name>
</gene>
<evidence type="ECO:0000256" key="1">
    <source>
        <dbReference type="SAM" id="MobiDB-lite"/>
    </source>
</evidence>
<dbReference type="Pfam" id="PF18417">
    <property type="entry name" value="LodA_C"/>
    <property type="match status" value="1"/>
</dbReference>
<evidence type="ECO:0000313" key="4">
    <source>
        <dbReference type="EMBL" id="RSZ60431.1"/>
    </source>
</evidence>
<dbReference type="EMBL" id="RXLQ01000002">
    <property type="protein sequence ID" value="RSZ60431.1"/>
    <property type="molecule type" value="Genomic_DNA"/>
</dbReference>
<dbReference type="InterPro" id="IPR041173">
    <property type="entry name" value="LodA_C"/>
</dbReference>
<dbReference type="OrthoDB" id="336698at2"/>
<feature type="compositionally biased region" description="Basic residues" evidence="1">
    <location>
        <begin position="614"/>
        <end position="624"/>
    </location>
</feature>
<dbReference type="CDD" id="cd14731">
    <property type="entry name" value="LodA_like_1"/>
    <property type="match status" value="1"/>
</dbReference>
<dbReference type="Proteomes" id="UP000278085">
    <property type="component" value="Unassembled WGS sequence"/>
</dbReference>
<reference evidence="4 5" key="1">
    <citation type="submission" date="2018-12" db="EMBL/GenBank/DDBJ databases">
        <authorList>
            <person name="Yang E."/>
        </authorList>
    </citation>
    <scope>NUCLEOTIDE SEQUENCE [LARGE SCALE GENOMIC DNA]</scope>
    <source>
        <strain evidence="4 5">SOD</strain>
    </source>
</reference>
<evidence type="ECO:0000259" key="3">
    <source>
        <dbReference type="Pfam" id="PF18417"/>
    </source>
</evidence>
<dbReference type="AlphaFoldDB" id="A0A430HSA7"/>
<dbReference type="InterPro" id="IPR033798">
    <property type="entry name" value="LodA-like"/>
</dbReference>
<evidence type="ECO:0000259" key="2">
    <source>
        <dbReference type="Pfam" id="PF17990"/>
    </source>
</evidence>
<dbReference type="Pfam" id="PF17990">
    <property type="entry name" value="LodA_N"/>
    <property type="match status" value="1"/>
</dbReference>
<protein>
    <recommendedName>
        <fullName evidence="6">L-lysine 6-oxidase</fullName>
    </recommendedName>
</protein>
<feature type="region of interest" description="Disordered" evidence="1">
    <location>
        <begin position="579"/>
        <end position="624"/>
    </location>
</feature>
<proteinExistence type="predicted"/>
<dbReference type="RefSeq" id="WP_126072842.1">
    <property type="nucleotide sequence ID" value="NZ_CP051166.1"/>
</dbReference>
<comment type="caution">
    <text evidence="4">The sequence shown here is derived from an EMBL/GenBank/DDBJ whole genome shotgun (WGS) entry which is preliminary data.</text>
</comment>
<evidence type="ECO:0008006" key="6">
    <source>
        <dbReference type="Google" id="ProtNLM"/>
    </source>
</evidence>
<name>A0A430HSA7_9BURK</name>
<organism evidence="4 5">
    <name type="scientific">Massilia atriviolacea</name>
    <dbReference type="NCBI Taxonomy" id="2495579"/>
    <lineage>
        <taxon>Bacteria</taxon>
        <taxon>Pseudomonadati</taxon>
        <taxon>Pseudomonadota</taxon>
        <taxon>Betaproteobacteria</taxon>
        <taxon>Burkholderiales</taxon>
        <taxon>Oxalobacteraceae</taxon>
        <taxon>Telluria group</taxon>
        <taxon>Massilia</taxon>
    </lineage>
</organism>
<sequence length="624" mass="68999">MSSESKFAEQVAYAKIHPSVGVARVGNSKKEDGFYVGPQVADPLPKPQNFYRDSTGALKREVAEFRIYGYDAHGQVVCELSMQDGVEIEWTVELANHKAAWYNFELALDIPEAATAPPTTRRNANVALPQRGSLSIEPGARTIKEAGASGQRYHFDGGSCFGIPVPLGELRTDPRGRLWVFGGHGTSASLDGSAPVTFANNDGWYDDTSDGPVTATVRVGGRALSVAPAWVVVAPPNYGPQQKAVRTMYALMTDVAIASGHLPVPTRPSFRHDLLPIFKALCDLQWMNGGFAAGFGHGMPQNFMAPDYLRKLSQEGDTYKQLRKTVANAFRNPQYEDASMKVWPWIYGDAMDVPMPPIPRAMNALTTTQLAMLTLWADGKFIADYDPDNPDPGAQEIDAVPLAQQAAMLDRAAMEFCLADAFHPGCEMTWPVRHASMYSEAFRWRHRAADDPEPDYGKTLSPSEACSFNGPLYGQFPGSVTRWMAVPWQTDTASCRSGYDPQYDPYLPTFWPARVPNQVLSVGNYNKVMNLDLCRADRLAAFNERMDWDRTLGPGHLQQLQVMVDHFDRQGIVEVREGIPDDPDFPPVMQVEDRGGEPFTDAERQATDSEMRQIVRRGTPRPAA</sequence>
<keyword evidence="5" id="KW-1185">Reference proteome</keyword>
<feature type="domain" description="L-lysine epsilon oxidase C-terminal" evidence="3">
    <location>
        <begin position="357"/>
        <end position="511"/>
    </location>
</feature>
<dbReference type="InterPro" id="IPR041168">
    <property type="entry name" value="LodA_N"/>
</dbReference>
<evidence type="ECO:0000313" key="5">
    <source>
        <dbReference type="Proteomes" id="UP000278085"/>
    </source>
</evidence>